<keyword evidence="8" id="KW-0732">Signal</keyword>
<sequence>MPLILPKVRSRSVLPILVTALGVLLSNVAAPVAAAGASTPVYTGSYIVRWRDGVAVDAEADTARIRRVESNIGLSLSVKRPMSGTLQLLSVKDAHGEAPEAIAMRLRNDPRVADAVPDRWLRLHDTTPNDPDLSYQSPYMGPPTNSLGGANLLRAWDRSRGSASIVVAVVDSGYLPHPDLVGRIVAGYDFITSTSVSQDGDGRDADPTDPGDYVPSGTSCGDDSGPSNSTWHGTRVASVLGAMTNNGQDIAGVDWNARIQPVRVSGRCGALLSDTIDGMRWAGGLSVPNVPPNPTPARVINISLGGGTCSSIEQQTVNDLNAAGVVVVAATGNSAGAVAAPADCAGVIAVTAHANDGENASYANVGPEVAISAPGGGCGNSRVSVSGGVTTCMAASGQSYIFTLSNSGAAGPTTYVTLGSQGTSFAAPMVSGVVSMMLAVNPSLTPAQITTMLKSTARPHPTNTYCTTGNNAGTCGAGLLDADGALAAASAPVTPVPPSTPTPPPSSGSGNGDNSGSGGGGGGGAFAPWSAVALLVIGVAGFAGRRRTVRQAKGSCKAR</sequence>
<dbReference type="PROSITE" id="PS00137">
    <property type="entry name" value="SUBTILASE_HIS"/>
    <property type="match status" value="1"/>
</dbReference>
<evidence type="ECO:0000313" key="11">
    <source>
        <dbReference type="Proteomes" id="UP000253772"/>
    </source>
</evidence>
<dbReference type="InterPro" id="IPR022398">
    <property type="entry name" value="Peptidase_S8_His-AS"/>
</dbReference>
<keyword evidence="4 5" id="KW-0720">Serine protease</keyword>
<dbReference type="Gene3D" id="3.40.50.200">
    <property type="entry name" value="Peptidase S8/S53 domain"/>
    <property type="match status" value="1"/>
</dbReference>
<dbReference type="Pfam" id="PF00082">
    <property type="entry name" value="Peptidase_S8"/>
    <property type="match status" value="1"/>
</dbReference>
<evidence type="ECO:0000256" key="4">
    <source>
        <dbReference type="ARBA" id="ARBA00022825"/>
    </source>
</evidence>
<dbReference type="InterPro" id="IPR036852">
    <property type="entry name" value="Peptidase_S8/S53_dom_sf"/>
</dbReference>
<feature type="compositionally biased region" description="Polar residues" evidence="6">
    <location>
        <begin position="216"/>
        <end position="232"/>
    </location>
</feature>
<keyword evidence="3 5" id="KW-0378">Hydrolase</keyword>
<feature type="region of interest" description="Disordered" evidence="6">
    <location>
        <begin position="490"/>
        <end position="523"/>
    </location>
</feature>
<dbReference type="InterPro" id="IPR015500">
    <property type="entry name" value="Peptidase_S8_subtilisin-rel"/>
</dbReference>
<dbReference type="PANTHER" id="PTHR43806">
    <property type="entry name" value="PEPTIDASE S8"/>
    <property type="match status" value="1"/>
</dbReference>
<name>A0A482IXL5_9BURK</name>
<dbReference type="SUPFAM" id="SSF52743">
    <property type="entry name" value="Subtilisin-like"/>
    <property type="match status" value="1"/>
</dbReference>
<keyword evidence="7" id="KW-1133">Transmembrane helix</keyword>
<evidence type="ECO:0000256" key="5">
    <source>
        <dbReference type="PROSITE-ProRule" id="PRU01240"/>
    </source>
</evidence>
<dbReference type="RefSeq" id="WP_017515027.1">
    <property type="nucleotide sequence ID" value="NZ_CP037901.1"/>
</dbReference>
<comment type="similarity">
    <text evidence="1 5">Belongs to the peptidase S8 family.</text>
</comment>
<dbReference type="PANTHER" id="PTHR43806:SF11">
    <property type="entry name" value="CEREVISIN-RELATED"/>
    <property type="match status" value="1"/>
</dbReference>
<dbReference type="InterPro" id="IPR050131">
    <property type="entry name" value="Peptidase_S8_subtilisin-like"/>
</dbReference>
<dbReference type="GO" id="GO:0006508">
    <property type="term" value="P:proteolysis"/>
    <property type="evidence" value="ECO:0007669"/>
    <property type="project" value="UniProtKB-KW"/>
</dbReference>
<evidence type="ECO:0000313" key="10">
    <source>
        <dbReference type="EMBL" id="QBP13835.1"/>
    </source>
</evidence>
<feature type="signal peptide" evidence="8">
    <location>
        <begin position="1"/>
        <end position="34"/>
    </location>
</feature>
<dbReference type="EMBL" id="CP037901">
    <property type="protein sequence ID" value="QBP13835.1"/>
    <property type="molecule type" value="Genomic_DNA"/>
</dbReference>
<dbReference type="AlphaFoldDB" id="A0A482IXL5"/>
<protein>
    <submittedName>
        <fullName evidence="10">MprA protease, GlyGly-CTERM protein-sorting domain-containing form</fullName>
    </submittedName>
</protein>
<evidence type="ECO:0000259" key="9">
    <source>
        <dbReference type="Pfam" id="PF00082"/>
    </source>
</evidence>
<keyword evidence="2 5" id="KW-0645">Protease</keyword>
<evidence type="ECO:0000256" key="8">
    <source>
        <dbReference type="SAM" id="SignalP"/>
    </source>
</evidence>
<feature type="domain" description="Peptidase S8/S53" evidence="9">
    <location>
        <begin position="164"/>
        <end position="462"/>
    </location>
</feature>
<feature type="compositionally biased region" description="Gly residues" evidence="6">
    <location>
        <begin position="509"/>
        <end position="523"/>
    </location>
</feature>
<dbReference type="Proteomes" id="UP000253772">
    <property type="component" value="Chromosome c2"/>
</dbReference>
<feature type="compositionally biased region" description="Pro residues" evidence="6">
    <location>
        <begin position="494"/>
        <end position="506"/>
    </location>
</feature>
<dbReference type="InterPro" id="IPR000209">
    <property type="entry name" value="Peptidase_S8/S53_dom"/>
</dbReference>
<feature type="region of interest" description="Disordered" evidence="6">
    <location>
        <begin position="195"/>
        <end position="232"/>
    </location>
</feature>
<dbReference type="PROSITE" id="PS51892">
    <property type="entry name" value="SUBTILASE"/>
    <property type="match status" value="1"/>
</dbReference>
<evidence type="ECO:0000256" key="7">
    <source>
        <dbReference type="SAM" id="Phobius"/>
    </source>
</evidence>
<reference evidence="10 11" key="1">
    <citation type="submission" date="2019-03" db="EMBL/GenBank/DDBJ databases">
        <title>Comparative insights into the high quality Complete genome sequence of highly metal resistant Cupriavidus metallidurans strain BS1 isolated from a gold-copper mine.</title>
        <authorList>
            <person name="Mazhar H.S."/>
            <person name="Rensing C."/>
        </authorList>
    </citation>
    <scope>NUCLEOTIDE SEQUENCE [LARGE SCALE GENOMIC DNA]</scope>
    <source>
        <strain evidence="10 11">BS1</strain>
    </source>
</reference>
<feature type="active site" description="Charge relay system" evidence="5">
    <location>
        <position position="424"/>
    </location>
</feature>
<keyword evidence="7" id="KW-0472">Membrane</keyword>
<dbReference type="PROSITE" id="PS00138">
    <property type="entry name" value="SUBTILASE_SER"/>
    <property type="match status" value="1"/>
</dbReference>
<feature type="transmembrane region" description="Helical" evidence="7">
    <location>
        <begin position="526"/>
        <end position="544"/>
    </location>
</feature>
<proteinExistence type="inferred from homology"/>
<dbReference type="OrthoDB" id="9790784at2"/>
<feature type="chain" id="PRO_5019820224" evidence="8">
    <location>
        <begin position="35"/>
        <end position="559"/>
    </location>
</feature>
<feature type="active site" description="Charge relay system" evidence="5">
    <location>
        <position position="232"/>
    </location>
</feature>
<gene>
    <name evidence="10" type="primary">mprA</name>
    <name evidence="10" type="ORF">DDF84_030185</name>
</gene>
<evidence type="ECO:0000256" key="3">
    <source>
        <dbReference type="ARBA" id="ARBA00022801"/>
    </source>
</evidence>
<dbReference type="NCBIfam" id="TIGR03867">
    <property type="entry name" value="MprA_tail"/>
    <property type="match status" value="1"/>
</dbReference>
<organism evidence="10 11">
    <name type="scientific">Cupriavidus metallidurans</name>
    <dbReference type="NCBI Taxonomy" id="119219"/>
    <lineage>
        <taxon>Bacteria</taxon>
        <taxon>Pseudomonadati</taxon>
        <taxon>Pseudomonadota</taxon>
        <taxon>Betaproteobacteria</taxon>
        <taxon>Burkholderiales</taxon>
        <taxon>Burkholderiaceae</taxon>
        <taxon>Cupriavidus</taxon>
    </lineage>
</organism>
<dbReference type="GO" id="GO:0004252">
    <property type="term" value="F:serine-type endopeptidase activity"/>
    <property type="evidence" value="ECO:0007669"/>
    <property type="project" value="UniProtKB-UniRule"/>
</dbReference>
<accession>A0A482IXL5</accession>
<dbReference type="InterPro" id="IPR023828">
    <property type="entry name" value="Peptidase_S8_Ser-AS"/>
</dbReference>
<dbReference type="InterPro" id="IPR021206">
    <property type="entry name" value="MprA_tail"/>
</dbReference>
<evidence type="ECO:0000256" key="2">
    <source>
        <dbReference type="ARBA" id="ARBA00022670"/>
    </source>
</evidence>
<evidence type="ECO:0000256" key="1">
    <source>
        <dbReference type="ARBA" id="ARBA00011073"/>
    </source>
</evidence>
<keyword evidence="7" id="KW-0812">Transmembrane</keyword>
<dbReference type="CDD" id="cd07496">
    <property type="entry name" value="Peptidases_S8_13"/>
    <property type="match status" value="1"/>
</dbReference>
<feature type="active site" description="Charge relay system" evidence="5">
    <location>
        <position position="171"/>
    </location>
</feature>
<dbReference type="PRINTS" id="PR00723">
    <property type="entry name" value="SUBTILISIN"/>
</dbReference>
<dbReference type="InterPro" id="IPR034176">
    <property type="entry name" value="Peptidases_S8_13"/>
</dbReference>
<evidence type="ECO:0000256" key="6">
    <source>
        <dbReference type="SAM" id="MobiDB-lite"/>
    </source>
</evidence>